<dbReference type="Gene3D" id="3.30.200.20">
    <property type="entry name" value="Phosphorylase Kinase, domain 1"/>
    <property type="match status" value="1"/>
</dbReference>
<evidence type="ECO:0000256" key="2">
    <source>
        <dbReference type="ARBA" id="ARBA00022741"/>
    </source>
</evidence>
<dbReference type="EMBL" id="JBHGPK010000010">
    <property type="protein sequence ID" value="MFC2252232.1"/>
    <property type="molecule type" value="Genomic_DNA"/>
</dbReference>
<dbReference type="Pfam" id="PF00069">
    <property type="entry name" value="Pkinase"/>
    <property type="match status" value="1"/>
</dbReference>
<keyword evidence="1" id="KW-0808">Transferase</keyword>
<feature type="compositionally biased region" description="Polar residues" evidence="6">
    <location>
        <begin position="366"/>
        <end position="378"/>
    </location>
</feature>
<dbReference type="RefSeq" id="WP_394312824.1">
    <property type="nucleotide sequence ID" value="NZ_JBHGPK010000010.1"/>
</dbReference>
<keyword evidence="4 5" id="KW-0067">ATP-binding</keyword>
<dbReference type="Gene3D" id="1.10.510.10">
    <property type="entry name" value="Transferase(Phosphotransferase) domain 1"/>
    <property type="match status" value="1"/>
</dbReference>
<dbReference type="PROSITE" id="PS00109">
    <property type="entry name" value="PROTEIN_KINASE_TYR"/>
    <property type="match status" value="1"/>
</dbReference>
<dbReference type="CDD" id="cd14014">
    <property type="entry name" value="STKc_PknB_like"/>
    <property type="match status" value="1"/>
</dbReference>
<evidence type="ECO:0000313" key="9">
    <source>
        <dbReference type="Proteomes" id="UP001595190"/>
    </source>
</evidence>
<dbReference type="PROSITE" id="PS50011">
    <property type="entry name" value="PROTEIN_KINASE_DOM"/>
    <property type="match status" value="1"/>
</dbReference>
<reference evidence="8 9" key="1">
    <citation type="submission" date="2024-09" db="EMBL/GenBank/DDBJ databases">
        <title>Description of Labrys sedimenti sp. nov., isolated from a diclofenac-degrading enrichment culture, and genome-based reclassification of Labrys portucalensis as a later heterotypic synonym of Labrys neptuniae.</title>
        <authorList>
            <person name="Tancsics A."/>
            <person name="Csepanyi A."/>
        </authorList>
    </citation>
    <scope>NUCLEOTIDE SEQUENCE [LARGE SCALE GENOMIC DNA]</scope>
    <source>
        <strain evidence="8 9">LMG 23412</strain>
    </source>
</reference>
<dbReference type="PROSITE" id="PS00107">
    <property type="entry name" value="PROTEIN_KINASE_ATP"/>
    <property type="match status" value="1"/>
</dbReference>
<evidence type="ECO:0000256" key="6">
    <source>
        <dbReference type="SAM" id="MobiDB-lite"/>
    </source>
</evidence>
<keyword evidence="2 5" id="KW-0547">Nucleotide-binding</keyword>
<dbReference type="InterPro" id="IPR011009">
    <property type="entry name" value="Kinase-like_dom_sf"/>
</dbReference>
<feature type="region of interest" description="Disordered" evidence="6">
    <location>
        <begin position="277"/>
        <end position="321"/>
    </location>
</feature>
<dbReference type="PANTHER" id="PTHR43289:SF34">
    <property type="entry name" value="SERINE_THREONINE-PROTEIN KINASE YBDM-RELATED"/>
    <property type="match status" value="1"/>
</dbReference>
<dbReference type="PANTHER" id="PTHR43289">
    <property type="entry name" value="MITOGEN-ACTIVATED PROTEIN KINASE KINASE KINASE 20-RELATED"/>
    <property type="match status" value="1"/>
</dbReference>
<feature type="region of interest" description="Disordered" evidence="6">
    <location>
        <begin position="357"/>
        <end position="393"/>
    </location>
</feature>
<dbReference type="Proteomes" id="UP001595190">
    <property type="component" value="Unassembled WGS sequence"/>
</dbReference>
<dbReference type="InterPro" id="IPR008266">
    <property type="entry name" value="Tyr_kinase_AS"/>
</dbReference>
<accession>A0ABV6ZJ85</accession>
<comment type="caution">
    <text evidence="8">The sequence shown here is derived from an EMBL/GenBank/DDBJ whole genome shotgun (WGS) entry which is preliminary data.</text>
</comment>
<name>A0ABV6ZJ85_9HYPH</name>
<evidence type="ECO:0000259" key="7">
    <source>
        <dbReference type="PROSITE" id="PS50011"/>
    </source>
</evidence>
<protein>
    <submittedName>
        <fullName evidence="8">Protein kinase</fullName>
    </submittedName>
</protein>
<evidence type="ECO:0000256" key="1">
    <source>
        <dbReference type="ARBA" id="ARBA00022679"/>
    </source>
</evidence>
<evidence type="ECO:0000313" key="8">
    <source>
        <dbReference type="EMBL" id="MFC2252232.1"/>
    </source>
</evidence>
<feature type="compositionally biased region" description="Basic and acidic residues" evidence="6">
    <location>
        <begin position="296"/>
        <end position="307"/>
    </location>
</feature>
<dbReference type="InterPro" id="IPR000719">
    <property type="entry name" value="Prot_kinase_dom"/>
</dbReference>
<dbReference type="InterPro" id="IPR017441">
    <property type="entry name" value="Protein_kinase_ATP_BS"/>
</dbReference>
<sequence length="810" mass="85410">MAPMEPSSNDERTRIAIRGSAVSIGAELNQTYRIDALLGVGGMGEVYKGHNIQTGDPVAIKIVLPEFAEDETILGLFRKEARILNHLYHEAIVRYYVFSIDPALSRPYLAMEYVDGPSLAAHVKNAPLTAAEFMPLLRRLADGLHRAHLAGVIHRDMSPDNVILPGGLVQNAKIIDFGIARSANVGGETLLGGSFAGKYNFVSPEQLGLFGGEVTPKSDIYSLALVMAAAMRGRALDMTGSQLDIIEKRRNVPDLDGVPRQFHAVLAAMLAPDPAGRPEDMAAIRDWPDGPATPKAKAEKPKAEKPKTVAARSSEASSTRPSHVLRNTAFAVTAVAVIGLGVAGGWIYTEGGLFSGNTPPIGGQPDNKQPDGNSQETLARQESERRERLGKQLASAGQDVAALKSFLDQCGADCPDDLARQARDSISTQEAQAKRRADLANRLASAGQDVAALKSFLEQCGADCPGDLARQARDSISTQEAQAKRRADLANQLASAGQDVAALKSFLEQCGADCPGDLAQQARTRIDAAKELAVQHDRLAAQLTAAGKNAAALRRFLDQCGADCPDDLAAKAKAALEGTKLAAVTSPTPAALRDFVAGFGADSCFSATADDVTASSASVTALGTAATDQSFADAFKLKAGFAPTVKLDAVSDQQCGFVGALRRMSVVGAPPLKMVLSKAEIRGGDADKGTPGDPLTVSVTGAGERNIYLFVMDHKGGIQNINRLCASCITMKTGEIEAGLSLSAPAKIEGEARPAFFPMLVFAVASSRPLISINAQDAFEADDFIAPFLKEIANARDVTTAVGYLKLRDQ</sequence>
<feature type="compositionally biased region" description="Basic and acidic residues" evidence="6">
    <location>
        <begin position="277"/>
        <end position="288"/>
    </location>
</feature>
<keyword evidence="3 8" id="KW-0418">Kinase</keyword>
<evidence type="ECO:0000256" key="4">
    <source>
        <dbReference type="ARBA" id="ARBA00022840"/>
    </source>
</evidence>
<evidence type="ECO:0000256" key="5">
    <source>
        <dbReference type="PROSITE-ProRule" id="PRU10141"/>
    </source>
</evidence>
<dbReference type="SUPFAM" id="SSF56112">
    <property type="entry name" value="Protein kinase-like (PK-like)"/>
    <property type="match status" value="1"/>
</dbReference>
<feature type="domain" description="Protein kinase" evidence="7">
    <location>
        <begin position="32"/>
        <end position="293"/>
    </location>
</feature>
<feature type="binding site" evidence="5">
    <location>
        <position position="61"/>
    </location>
    <ligand>
        <name>ATP</name>
        <dbReference type="ChEBI" id="CHEBI:30616"/>
    </ligand>
</feature>
<proteinExistence type="predicted"/>
<gene>
    <name evidence="8" type="ORF">ACETRX_21525</name>
</gene>
<evidence type="ECO:0000256" key="3">
    <source>
        <dbReference type="ARBA" id="ARBA00022777"/>
    </source>
</evidence>
<feature type="compositionally biased region" description="Basic and acidic residues" evidence="6">
    <location>
        <begin position="379"/>
        <end position="390"/>
    </location>
</feature>
<dbReference type="GO" id="GO:0016301">
    <property type="term" value="F:kinase activity"/>
    <property type="evidence" value="ECO:0007669"/>
    <property type="project" value="UniProtKB-KW"/>
</dbReference>
<organism evidence="8 9">
    <name type="scientific">Labrys neptuniae</name>
    <dbReference type="NCBI Taxonomy" id="376174"/>
    <lineage>
        <taxon>Bacteria</taxon>
        <taxon>Pseudomonadati</taxon>
        <taxon>Pseudomonadota</taxon>
        <taxon>Alphaproteobacteria</taxon>
        <taxon>Hyphomicrobiales</taxon>
        <taxon>Xanthobacteraceae</taxon>
        <taxon>Labrys</taxon>
    </lineage>
</organism>